<dbReference type="GO" id="GO:0009279">
    <property type="term" value="C:cell outer membrane"/>
    <property type="evidence" value="ECO:0007669"/>
    <property type="project" value="TreeGrafter"/>
</dbReference>
<sequence>MRTIYVLLGCFSVIFLTACSSSTGPAPVTLLNSQVEKKQSGSEIQSYVVKKGDTLFAVAWYTGNDYRDIAKYNSLSAPYDIYPGQKLRLAPPSTTSLTRNTRPRKVQEKTGTTSKIYNKRGVDPKPAQAYSEREINVNGQEVTAVKPLTKTVNNPSRRDFPDKVSKWVWPSNGNITLTFSNTESGNKGLDLSAQRGSPVLAAADGKVVYAGNALRGYGNLIIIKHTNALLSAYAHNAKLLVDEQQWVAAGQQIATMGDSGTDSVKLHFEVRYRGKSLDPLRYLPKR</sequence>
<organism evidence="4 5">
    <name type="scientific">Alteromonas confluentis</name>
    <dbReference type="NCBI Taxonomy" id="1656094"/>
    <lineage>
        <taxon>Bacteria</taxon>
        <taxon>Pseudomonadati</taxon>
        <taxon>Pseudomonadota</taxon>
        <taxon>Gammaproteobacteria</taxon>
        <taxon>Alteromonadales</taxon>
        <taxon>Alteromonadaceae</taxon>
        <taxon>Alteromonas/Salinimonas group</taxon>
        <taxon>Alteromonas</taxon>
    </lineage>
</organism>
<dbReference type="PROSITE" id="PS51782">
    <property type="entry name" value="LYSM"/>
    <property type="match status" value="1"/>
</dbReference>
<feature type="signal peptide" evidence="2">
    <location>
        <begin position="1"/>
        <end position="18"/>
    </location>
</feature>
<comment type="caution">
    <text evidence="4">The sequence shown here is derived from an EMBL/GenBank/DDBJ whole genome shotgun (WGS) entry which is preliminary data.</text>
</comment>
<feature type="chain" id="PRO_5009209615" evidence="2">
    <location>
        <begin position="19"/>
        <end position="286"/>
    </location>
</feature>
<dbReference type="CDD" id="cd00118">
    <property type="entry name" value="LysM"/>
    <property type="match status" value="1"/>
</dbReference>
<dbReference type="STRING" id="1656094.BFC18_11955"/>
<dbReference type="GO" id="GO:0004222">
    <property type="term" value="F:metalloendopeptidase activity"/>
    <property type="evidence" value="ECO:0007669"/>
    <property type="project" value="TreeGrafter"/>
</dbReference>
<name>A0A1E7ZBA7_9ALTE</name>
<dbReference type="InterPro" id="IPR011055">
    <property type="entry name" value="Dup_hybrid_motif"/>
</dbReference>
<evidence type="ECO:0000256" key="2">
    <source>
        <dbReference type="SAM" id="SignalP"/>
    </source>
</evidence>
<dbReference type="GO" id="GO:0032153">
    <property type="term" value="C:cell division site"/>
    <property type="evidence" value="ECO:0007669"/>
    <property type="project" value="TreeGrafter"/>
</dbReference>
<dbReference type="SUPFAM" id="SSF51261">
    <property type="entry name" value="Duplicated hybrid motif"/>
    <property type="match status" value="1"/>
</dbReference>
<proteinExistence type="inferred from homology"/>
<accession>A0A1E7ZBA7</accession>
<evidence type="ECO:0000256" key="1">
    <source>
        <dbReference type="ARBA" id="ARBA00038420"/>
    </source>
</evidence>
<keyword evidence="5" id="KW-1185">Reference proteome</keyword>
<dbReference type="Gene3D" id="2.70.70.10">
    <property type="entry name" value="Glucose Permease (Domain IIA)"/>
    <property type="match status" value="1"/>
</dbReference>
<dbReference type="InterPro" id="IPR036779">
    <property type="entry name" value="LysM_dom_sf"/>
</dbReference>
<protein>
    <submittedName>
        <fullName evidence="4">Peptidase</fullName>
    </submittedName>
</protein>
<evidence type="ECO:0000313" key="5">
    <source>
        <dbReference type="Proteomes" id="UP000175691"/>
    </source>
</evidence>
<dbReference type="RefSeq" id="WP_070125550.1">
    <property type="nucleotide sequence ID" value="NZ_MDHN01000025.1"/>
</dbReference>
<dbReference type="Gene3D" id="3.10.350.10">
    <property type="entry name" value="LysM domain"/>
    <property type="match status" value="1"/>
</dbReference>
<dbReference type="CDD" id="cd12797">
    <property type="entry name" value="M23_peptidase"/>
    <property type="match status" value="1"/>
</dbReference>
<evidence type="ECO:0000259" key="3">
    <source>
        <dbReference type="PROSITE" id="PS51782"/>
    </source>
</evidence>
<dbReference type="SMART" id="SM00257">
    <property type="entry name" value="LysM"/>
    <property type="match status" value="1"/>
</dbReference>
<dbReference type="EMBL" id="MDHN01000025">
    <property type="protein sequence ID" value="OFC70724.1"/>
    <property type="molecule type" value="Genomic_DNA"/>
</dbReference>
<evidence type="ECO:0000313" key="4">
    <source>
        <dbReference type="EMBL" id="OFC70724.1"/>
    </source>
</evidence>
<dbReference type="Proteomes" id="UP000175691">
    <property type="component" value="Unassembled WGS sequence"/>
</dbReference>
<dbReference type="Pfam" id="PF01476">
    <property type="entry name" value="LysM"/>
    <property type="match status" value="1"/>
</dbReference>
<dbReference type="InterPro" id="IPR016047">
    <property type="entry name" value="M23ase_b-sheet_dom"/>
</dbReference>
<dbReference type="OrthoDB" id="9795421at2"/>
<dbReference type="InterPro" id="IPR050570">
    <property type="entry name" value="Cell_wall_metabolism_enzyme"/>
</dbReference>
<gene>
    <name evidence="4" type="ORF">BFC18_11955</name>
</gene>
<keyword evidence="2" id="KW-0732">Signal</keyword>
<feature type="domain" description="LysM" evidence="3">
    <location>
        <begin position="45"/>
        <end position="89"/>
    </location>
</feature>
<reference evidence="4 5" key="1">
    <citation type="submission" date="2016-08" db="EMBL/GenBank/DDBJ databases">
        <authorList>
            <person name="Seilhamer J.J."/>
        </authorList>
    </citation>
    <scope>NUCLEOTIDE SEQUENCE [LARGE SCALE GENOMIC DNA]</scope>
    <source>
        <strain evidence="4 5">KCTC 42603</strain>
    </source>
</reference>
<comment type="similarity">
    <text evidence="1">Belongs to the E.coli NlpD/Haemophilus LppB family.</text>
</comment>
<dbReference type="PROSITE" id="PS51257">
    <property type="entry name" value="PROKAR_LIPOPROTEIN"/>
    <property type="match status" value="1"/>
</dbReference>
<dbReference type="InterPro" id="IPR018392">
    <property type="entry name" value="LysM"/>
</dbReference>
<dbReference type="PANTHER" id="PTHR21666">
    <property type="entry name" value="PEPTIDASE-RELATED"/>
    <property type="match status" value="1"/>
</dbReference>
<dbReference type="PANTHER" id="PTHR21666:SF263">
    <property type="entry name" value="MUREIN HYDROLASE ACTIVATOR NLPD"/>
    <property type="match status" value="1"/>
</dbReference>
<dbReference type="Pfam" id="PF01551">
    <property type="entry name" value="Peptidase_M23"/>
    <property type="match status" value="1"/>
</dbReference>
<dbReference type="AlphaFoldDB" id="A0A1E7ZBA7"/>